<dbReference type="FunFam" id="1.10.167.10:FF:000001">
    <property type="entry name" value="Putative regulator of g-protein signaling 12"/>
    <property type="match status" value="1"/>
</dbReference>
<evidence type="ECO:0000256" key="1">
    <source>
        <dbReference type="ARBA" id="ARBA00022468"/>
    </source>
</evidence>
<dbReference type="Pfam" id="PF00615">
    <property type="entry name" value="RGS"/>
    <property type="match status" value="1"/>
</dbReference>
<dbReference type="InterPro" id="IPR016137">
    <property type="entry name" value="RGS"/>
</dbReference>
<gene>
    <name evidence="3" type="ORF">SKAU_G00265250</name>
</gene>
<dbReference type="GO" id="GO:0005886">
    <property type="term" value="C:plasma membrane"/>
    <property type="evidence" value="ECO:0007669"/>
    <property type="project" value="TreeGrafter"/>
</dbReference>
<dbReference type="GO" id="GO:0007051">
    <property type="term" value="P:spindle organization"/>
    <property type="evidence" value="ECO:0007669"/>
    <property type="project" value="TreeGrafter"/>
</dbReference>
<dbReference type="GO" id="GO:0051301">
    <property type="term" value="P:cell division"/>
    <property type="evidence" value="ECO:0007669"/>
    <property type="project" value="TreeGrafter"/>
</dbReference>
<comment type="caution">
    <text evidence="3">The sequence shown here is derived from an EMBL/GenBank/DDBJ whole genome shotgun (WGS) entry which is preliminary data.</text>
</comment>
<dbReference type="InterPro" id="IPR036305">
    <property type="entry name" value="RGS_sf"/>
</dbReference>
<proteinExistence type="predicted"/>
<dbReference type="GO" id="GO:0005737">
    <property type="term" value="C:cytoplasm"/>
    <property type="evidence" value="ECO:0007669"/>
    <property type="project" value="TreeGrafter"/>
</dbReference>
<dbReference type="GO" id="GO:0008277">
    <property type="term" value="P:regulation of G protein-coupled receptor signaling pathway"/>
    <property type="evidence" value="ECO:0007669"/>
    <property type="project" value="TreeGrafter"/>
</dbReference>
<dbReference type="InterPro" id="IPR046995">
    <property type="entry name" value="RGS10/12/14-like"/>
</dbReference>
<accession>A0A9Q1EZH9</accession>
<dbReference type="PRINTS" id="PR01301">
    <property type="entry name" value="RGSPROTEIN"/>
</dbReference>
<dbReference type="PANTHER" id="PTHR45945">
    <property type="entry name" value="REGULATOR OF G-PROTEIN SIGNALING LOCO"/>
    <property type="match status" value="1"/>
</dbReference>
<dbReference type="SUPFAM" id="SSF48097">
    <property type="entry name" value="Regulator of G-protein signaling, RGS"/>
    <property type="match status" value="1"/>
</dbReference>
<evidence type="ECO:0000313" key="4">
    <source>
        <dbReference type="Proteomes" id="UP001152622"/>
    </source>
</evidence>
<dbReference type="EMBL" id="JAINUF010000010">
    <property type="protein sequence ID" value="KAJ8347936.1"/>
    <property type="molecule type" value="Genomic_DNA"/>
</dbReference>
<reference evidence="3" key="1">
    <citation type="journal article" date="2023" name="Science">
        <title>Genome structures resolve the early diversification of teleost fishes.</title>
        <authorList>
            <person name="Parey E."/>
            <person name="Louis A."/>
            <person name="Montfort J."/>
            <person name="Bouchez O."/>
            <person name="Roques C."/>
            <person name="Iampietro C."/>
            <person name="Lluch J."/>
            <person name="Castinel A."/>
            <person name="Donnadieu C."/>
            <person name="Desvignes T."/>
            <person name="Floi Bucao C."/>
            <person name="Jouanno E."/>
            <person name="Wen M."/>
            <person name="Mejri S."/>
            <person name="Dirks R."/>
            <person name="Jansen H."/>
            <person name="Henkel C."/>
            <person name="Chen W.J."/>
            <person name="Zahm M."/>
            <person name="Cabau C."/>
            <person name="Klopp C."/>
            <person name="Thompson A.W."/>
            <person name="Robinson-Rechavi M."/>
            <person name="Braasch I."/>
            <person name="Lecointre G."/>
            <person name="Bobe J."/>
            <person name="Postlethwait J.H."/>
            <person name="Berthelot C."/>
            <person name="Roest Crollius H."/>
            <person name="Guiguen Y."/>
        </authorList>
    </citation>
    <scope>NUCLEOTIDE SEQUENCE</scope>
    <source>
        <strain evidence="3">WJC10195</strain>
    </source>
</reference>
<evidence type="ECO:0000313" key="3">
    <source>
        <dbReference type="EMBL" id="KAJ8347936.1"/>
    </source>
</evidence>
<dbReference type="PANTHER" id="PTHR45945:SF2">
    <property type="entry name" value="REGULATOR OF G-PROTEIN SIGNALING 14"/>
    <property type="match status" value="1"/>
</dbReference>
<dbReference type="InterPro" id="IPR024066">
    <property type="entry name" value="RGS_subdom1/3"/>
</dbReference>
<dbReference type="SMART" id="SM00315">
    <property type="entry name" value="RGS"/>
    <property type="match status" value="1"/>
</dbReference>
<protein>
    <recommendedName>
        <fullName evidence="2">RGS domain-containing protein</fullName>
    </recommendedName>
</protein>
<evidence type="ECO:0000259" key="2">
    <source>
        <dbReference type="PROSITE" id="PS50132"/>
    </source>
</evidence>
<dbReference type="PROSITE" id="PS50132">
    <property type="entry name" value="RGS"/>
    <property type="match status" value="1"/>
</dbReference>
<dbReference type="InterPro" id="IPR044926">
    <property type="entry name" value="RGS_subdomain_2"/>
</dbReference>
<dbReference type="Proteomes" id="UP001152622">
    <property type="component" value="Chromosome 10"/>
</dbReference>
<dbReference type="GO" id="GO:0005634">
    <property type="term" value="C:nucleus"/>
    <property type="evidence" value="ECO:0007669"/>
    <property type="project" value="TreeGrafter"/>
</dbReference>
<organism evidence="3 4">
    <name type="scientific">Synaphobranchus kaupii</name>
    <name type="common">Kaup's arrowtooth eel</name>
    <dbReference type="NCBI Taxonomy" id="118154"/>
    <lineage>
        <taxon>Eukaryota</taxon>
        <taxon>Metazoa</taxon>
        <taxon>Chordata</taxon>
        <taxon>Craniata</taxon>
        <taxon>Vertebrata</taxon>
        <taxon>Euteleostomi</taxon>
        <taxon>Actinopterygii</taxon>
        <taxon>Neopterygii</taxon>
        <taxon>Teleostei</taxon>
        <taxon>Anguilliformes</taxon>
        <taxon>Synaphobranchidae</taxon>
        <taxon>Synaphobranchus</taxon>
    </lineage>
</organism>
<name>A0A9Q1EZH9_SYNKA</name>
<dbReference type="Gene3D" id="1.10.196.10">
    <property type="match status" value="1"/>
</dbReference>
<sequence length="203" mass="22673">MSRNTHNPGAHIGHGALAVSDGELNMITTEGGGSSHSLDSNLCHPGPQHSTVGKVASWAVSFERLLKDPTGVCYFTAFLKSEVSAENILFWQACEKFQQIQAHQKEELKREARSIFDNYLSGSAFHAVNIDETAHINESDLQTPKPDMFHKAQQQIFKLMKFDSYARFIRSQHFQNCMLAEVEGAAITRAWSQVQKPGDNTEH</sequence>
<dbReference type="OrthoDB" id="196547at2759"/>
<dbReference type="AlphaFoldDB" id="A0A9Q1EZH9"/>
<feature type="domain" description="RGS" evidence="2">
    <location>
        <begin position="61"/>
        <end position="178"/>
    </location>
</feature>
<keyword evidence="1" id="KW-0343">GTPase activation</keyword>
<dbReference type="Gene3D" id="1.10.167.10">
    <property type="entry name" value="Regulator of G-protein Signalling 4, domain 2"/>
    <property type="match status" value="1"/>
</dbReference>
<dbReference type="GO" id="GO:0005096">
    <property type="term" value="F:GTPase activator activity"/>
    <property type="evidence" value="ECO:0007669"/>
    <property type="project" value="UniProtKB-KW"/>
</dbReference>
<keyword evidence="4" id="KW-1185">Reference proteome</keyword>